<dbReference type="InterPro" id="IPR050366">
    <property type="entry name" value="BP-dependent_transpt_permease"/>
</dbReference>
<sequence>MRAGPRGGLLFLATLVVASLLAPYLAPFAADALDLANRRAAPSLAHWFGTDELGRDVLTRVLVGARVSLAIGVLSALMSAAIGVAVGAVAGYAGRWVDDVLMRATDAMLAIPRLPLLMLGAAVLQPGVPMLILLVAAAGWMETARVVRAEVQSLSSLDFVQAARAIGANPVGVIVRHIVPGIIPAATVATTLAIGRGILLESTMSFFGVGVQPPTASWGNMLYQAQTAMTSEPWLAIFPGLFIFATVLACNAVGDAIGSSPTQRRAT</sequence>
<evidence type="ECO:0000259" key="8">
    <source>
        <dbReference type="PROSITE" id="PS50928"/>
    </source>
</evidence>
<dbReference type="InterPro" id="IPR000515">
    <property type="entry name" value="MetI-like"/>
</dbReference>
<keyword evidence="3" id="KW-1003">Cell membrane</keyword>
<evidence type="ECO:0000256" key="1">
    <source>
        <dbReference type="ARBA" id="ARBA00004651"/>
    </source>
</evidence>
<feature type="transmembrane region" description="Helical" evidence="7">
    <location>
        <begin position="114"/>
        <end position="141"/>
    </location>
</feature>
<dbReference type="SUPFAM" id="SSF161098">
    <property type="entry name" value="MetI-like"/>
    <property type="match status" value="1"/>
</dbReference>
<dbReference type="CDD" id="cd06261">
    <property type="entry name" value="TM_PBP2"/>
    <property type="match status" value="1"/>
</dbReference>
<evidence type="ECO:0000256" key="5">
    <source>
        <dbReference type="ARBA" id="ARBA00022989"/>
    </source>
</evidence>
<comment type="subcellular location">
    <subcellularLocation>
        <location evidence="1 7">Cell membrane</location>
        <topology evidence="1 7">Multi-pass membrane protein</topology>
    </subcellularLocation>
</comment>
<keyword evidence="2 7" id="KW-0813">Transport</keyword>
<dbReference type="AlphaFoldDB" id="A0A6M4IS64"/>
<dbReference type="PANTHER" id="PTHR43386">
    <property type="entry name" value="OLIGOPEPTIDE TRANSPORT SYSTEM PERMEASE PROTEIN APPC"/>
    <property type="match status" value="1"/>
</dbReference>
<name>A0A6M4IS64_9BACT</name>
<dbReference type="GO" id="GO:0005886">
    <property type="term" value="C:plasma membrane"/>
    <property type="evidence" value="ECO:0007669"/>
    <property type="project" value="UniProtKB-SubCell"/>
</dbReference>
<evidence type="ECO:0000256" key="4">
    <source>
        <dbReference type="ARBA" id="ARBA00022692"/>
    </source>
</evidence>
<protein>
    <submittedName>
        <fullName evidence="9">ABC transporter permease</fullName>
    </submittedName>
</protein>
<evidence type="ECO:0000256" key="2">
    <source>
        <dbReference type="ARBA" id="ARBA00022448"/>
    </source>
</evidence>
<evidence type="ECO:0000256" key="7">
    <source>
        <dbReference type="RuleBase" id="RU363032"/>
    </source>
</evidence>
<dbReference type="RefSeq" id="WP_171226011.1">
    <property type="nucleotide sequence ID" value="NZ_CP053085.1"/>
</dbReference>
<dbReference type="KEGG" id="ggr:HKW67_14210"/>
<organism evidence="9 10">
    <name type="scientific">Gemmatimonas groenlandica</name>
    <dbReference type="NCBI Taxonomy" id="2732249"/>
    <lineage>
        <taxon>Bacteria</taxon>
        <taxon>Pseudomonadati</taxon>
        <taxon>Gemmatimonadota</taxon>
        <taxon>Gemmatimonadia</taxon>
        <taxon>Gemmatimonadales</taxon>
        <taxon>Gemmatimonadaceae</taxon>
        <taxon>Gemmatimonas</taxon>
    </lineage>
</organism>
<dbReference type="PANTHER" id="PTHR43386:SF1">
    <property type="entry name" value="D,D-DIPEPTIDE TRANSPORT SYSTEM PERMEASE PROTEIN DDPC-RELATED"/>
    <property type="match status" value="1"/>
</dbReference>
<feature type="domain" description="ABC transmembrane type-1" evidence="8">
    <location>
        <begin position="65"/>
        <end position="254"/>
    </location>
</feature>
<dbReference type="InterPro" id="IPR035906">
    <property type="entry name" value="MetI-like_sf"/>
</dbReference>
<keyword evidence="5 7" id="KW-1133">Transmembrane helix</keyword>
<evidence type="ECO:0000313" key="9">
    <source>
        <dbReference type="EMBL" id="QJR36579.1"/>
    </source>
</evidence>
<proteinExistence type="inferred from homology"/>
<evidence type="ECO:0000313" key="10">
    <source>
        <dbReference type="Proteomes" id="UP000500938"/>
    </source>
</evidence>
<reference evidence="9 10" key="1">
    <citation type="submission" date="2020-05" db="EMBL/GenBank/DDBJ databases">
        <title>Complete genome sequence of Gemmatimonas greenlandica TET16.</title>
        <authorList>
            <person name="Zeng Y."/>
        </authorList>
    </citation>
    <scope>NUCLEOTIDE SEQUENCE [LARGE SCALE GENOMIC DNA]</scope>
    <source>
        <strain evidence="9 10">TET16</strain>
    </source>
</reference>
<gene>
    <name evidence="9" type="ORF">HKW67_14210</name>
</gene>
<dbReference type="Pfam" id="PF00528">
    <property type="entry name" value="BPD_transp_1"/>
    <property type="match status" value="1"/>
</dbReference>
<keyword evidence="6 7" id="KW-0472">Membrane</keyword>
<evidence type="ECO:0000256" key="3">
    <source>
        <dbReference type="ARBA" id="ARBA00022475"/>
    </source>
</evidence>
<dbReference type="GO" id="GO:0055085">
    <property type="term" value="P:transmembrane transport"/>
    <property type="evidence" value="ECO:0007669"/>
    <property type="project" value="InterPro"/>
</dbReference>
<dbReference type="Gene3D" id="1.10.3720.10">
    <property type="entry name" value="MetI-like"/>
    <property type="match status" value="1"/>
</dbReference>
<dbReference type="EMBL" id="CP053085">
    <property type="protein sequence ID" value="QJR36579.1"/>
    <property type="molecule type" value="Genomic_DNA"/>
</dbReference>
<feature type="transmembrane region" description="Helical" evidence="7">
    <location>
        <begin position="234"/>
        <end position="254"/>
    </location>
</feature>
<dbReference type="PROSITE" id="PS50928">
    <property type="entry name" value="ABC_TM1"/>
    <property type="match status" value="1"/>
</dbReference>
<keyword evidence="10" id="KW-1185">Reference proteome</keyword>
<feature type="transmembrane region" description="Helical" evidence="7">
    <location>
        <begin position="69"/>
        <end position="93"/>
    </location>
</feature>
<comment type="similarity">
    <text evidence="7">Belongs to the binding-protein-dependent transport system permease family.</text>
</comment>
<dbReference type="Proteomes" id="UP000500938">
    <property type="component" value="Chromosome"/>
</dbReference>
<keyword evidence="4 7" id="KW-0812">Transmembrane</keyword>
<accession>A0A6M4IS64</accession>
<evidence type="ECO:0000256" key="6">
    <source>
        <dbReference type="ARBA" id="ARBA00023136"/>
    </source>
</evidence>